<name>A0A208ZTZ3_YERIN</name>
<organism evidence="2 3">
    <name type="scientific">Yersinia intermedia</name>
    <dbReference type="NCBI Taxonomy" id="631"/>
    <lineage>
        <taxon>Bacteria</taxon>
        <taxon>Pseudomonadati</taxon>
        <taxon>Pseudomonadota</taxon>
        <taxon>Gammaproteobacteria</taxon>
        <taxon>Enterobacterales</taxon>
        <taxon>Yersiniaceae</taxon>
        <taxon>Yersinia</taxon>
    </lineage>
</organism>
<keyword evidence="1" id="KW-0472">Membrane</keyword>
<dbReference type="EMBL" id="NHOI01000031">
    <property type="protein sequence ID" value="OVZ83935.1"/>
    <property type="molecule type" value="Genomic_DNA"/>
</dbReference>
<keyword evidence="1" id="KW-1133">Transmembrane helix</keyword>
<gene>
    <name evidence="2" type="ORF">CBW57_17870</name>
</gene>
<evidence type="ECO:0000256" key="1">
    <source>
        <dbReference type="SAM" id="Phobius"/>
    </source>
</evidence>
<dbReference type="Proteomes" id="UP000196440">
    <property type="component" value="Unassembled WGS sequence"/>
</dbReference>
<evidence type="ECO:0000313" key="2">
    <source>
        <dbReference type="EMBL" id="OVZ83935.1"/>
    </source>
</evidence>
<dbReference type="AlphaFoldDB" id="A0A208ZTZ3"/>
<comment type="caution">
    <text evidence="2">The sequence shown here is derived from an EMBL/GenBank/DDBJ whole genome shotgun (WGS) entry which is preliminary data.</text>
</comment>
<proteinExistence type="predicted"/>
<protein>
    <submittedName>
        <fullName evidence="2">Uncharacterized protein</fullName>
    </submittedName>
</protein>
<evidence type="ECO:0000313" key="3">
    <source>
        <dbReference type="Proteomes" id="UP000196440"/>
    </source>
</evidence>
<sequence length="75" mass="8993">MPDIPRYLKLYAVWYSFFLCIFIMNELRVFLCIKIKTPWQSSAKKSASDRHNVFTEKYILLNQRDIKEGFAVDKI</sequence>
<feature type="transmembrane region" description="Helical" evidence="1">
    <location>
        <begin position="12"/>
        <end position="31"/>
    </location>
</feature>
<keyword evidence="1" id="KW-0812">Transmembrane</keyword>
<reference evidence="2 3" key="1">
    <citation type="submission" date="2017-05" db="EMBL/GenBank/DDBJ databases">
        <title>Whole genome sequencing of Yersinia kristensenii.</title>
        <authorList>
            <person name="Campioni F."/>
        </authorList>
    </citation>
    <scope>NUCLEOTIDE SEQUENCE [LARGE SCALE GENOMIC DNA]</scope>
    <source>
        <strain evidence="2 3">CFSAN060536</strain>
    </source>
</reference>
<accession>A0A208ZTZ3</accession>